<dbReference type="STRING" id="1316936.K678_01326"/>
<evidence type="ECO:0008006" key="4">
    <source>
        <dbReference type="Google" id="ProtNLM"/>
    </source>
</evidence>
<proteinExistence type="predicted"/>
<accession>S9SBG2</accession>
<evidence type="ECO:0000313" key="3">
    <source>
        <dbReference type="Proteomes" id="UP000015350"/>
    </source>
</evidence>
<evidence type="ECO:0000256" key="1">
    <source>
        <dbReference type="SAM" id="Phobius"/>
    </source>
</evidence>
<organism evidence="2 3">
    <name type="scientific">Magnetospirillum fulvum MGU-K5</name>
    <dbReference type="NCBI Taxonomy" id="1316936"/>
    <lineage>
        <taxon>Bacteria</taxon>
        <taxon>Pseudomonadati</taxon>
        <taxon>Pseudomonadota</taxon>
        <taxon>Alphaproteobacteria</taxon>
        <taxon>Rhodospirillales</taxon>
        <taxon>Rhodospirillaceae</taxon>
        <taxon>Magnetospirillum</taxon>
    </lineage>
</organism>
<evidence type="ECO:0000313" key="2">
    <source>
        <dbReference type="EMBL" id="EPY03242.1"/>
    </source>
</evidence>
<protein>
    <recommendedName>
        <fullName evidence="4">Methyl-accepting chemotaxis protein</fullName>
    </recommendedName>
</protein>
<reference evidence="2 3" key="1">
    <citation type="submission" date="2013-04" db="EMBL/GenBank/DDBJ databases">
        <authorList>
            <person name="Kuznetsov B."/>
            <person name="Ivanovsky R."/>
        </authorList>
    </citation>
    <scope>NUCLEOTIDE SEQUENCE [LARGE SCALE GENOMIC DNA]</scope>
    <source>
        <strain evidence="2 3">MGU-K5</strain>
    </source>
</reference>
<dbReference type="eggNOG" id="ENOG5033WJI">
    <property type="taxonomic scope" value="Bacteria"/>
</dbReference>
<dbReference type="Proteomes" id="UP000015350">
    <property type="component" value="Unassembled WGS sequence"/>
</dbReference>
<dbReference type="OrthoDB" id="7360122at2"/>
<dbReference type="EMBL" id="AQPH01000003">
    <property type="protein sequence ID" value="EPY03242.1"/>
    <property type="molecule type" value="Genomic_DNA"/>
</dbReference>
<gene>
    <name evidence="2" type="ORF">K678_01326</name>
</gene>
<dbReference type="RefSeq" id="WP_021130653.1">
    <property type="nucleotide sequence ID" value="NZ_AQPH01000003.1"/>
</dbReference>
<dbReference type="AlphaFoldDB" id="S9SBG2"/>
<dbReference type="SUPFAM" id="SSF75708">
    <property type="entry name" value="Chemotaxis phosphatase CheZ"/>
    <property type="match status" value="1"/>
</dbReference>
<comment type="caution">
    <text evidence="2">The sequence shown here is derived from an EMBL/GenBank/DDBJ whole genome shotgun (WGS) entry which is preliminary data.</text>
</comment>
<name>S9SBG2_MAGFU</name>
<keyword evidence="1" id="KW-0472">Membrane</keyword>
<feature type="transmembrane region" description="Helical" evidence="1">
    <location>
        <begin position="20"/>
        <end position="40"/>
    </location>
</feature>
<keyword evidence="1" id="KW-1133">Transmembrane helix</keyword>
<keyword evidence="1" id="KW-0812">Transmembrane</keyword>
<feature type="transmembrane region" description="Helical" evidence="1">
    <location>
        <begin position="46"/>
        <end position="64"/>
    </location>
</feature>
<sequence length="251" mass="26993">MTPADPAPRRRVPPPEIPPAALATLAGMLGALGAAELFGAPSPGPAVAGFAAAAAMAAGLWLGGRKAAAETRLRQYRVADELAQYRAFTRLMRAQGERIVDQSAESALTIAHGLRRIDTEMSVLDSGLSRLEANGADPAEIESLRQAVAAAAEPVVGMLAALQFQDVTRQQTEFLARLSLLLEEHMDDLARMLGDRRSLDRTTRFKELFEQALNDTVMSSQRDDHRAANGIDLQESTGPAVELFFDEEGTK</sequence>